<feature type="region of interest" description="Disordered" evidence="1">
    <location>
        <begin position="1"/>
        <end position="31"/>
    </location>
</feature>
<gene>
    <name evidence="3" type="ORF">C2845_PM10G04030</name>
</gene>
<evidence type="ECO:0000259" key="2">
    <source>
        <dbReference type="Pfam" id="PF07762"/>
    </source>
</evidence>
<protein>
    <recommendedName>
        <fullName evidence="2">DUF1618 domain-containing protein</fullName>
    </recommendedName>
</protein>
<name>A0A3L6PA04_PANMI</name>
<dbReference type="InterPro" id="IPR011676">
    <property type="entry name" value="DUF1618"/>
</dbReference>
<reference evidence="4" key="1">
    <citation type="journal article" date="2019" name="Nat. Commun.">
        <title>The genome of broomcorn millet.</title>
        <authorList>
            <person name="Zou C."/>
            <person name="Miki D."/>
            <person name="Li D."/>
            <person name="Tang Q."/>
            <person name="Xiao L."/>
            <person name="Rajput S."/>
            <person name="Deng P."/>
            <person name="Jia W."/>
            <person name="Huang R."/>
            <person name="Zhang M."/>
            <person name="Sun Y."/>
            <person name="Hu J."/>
            <person name="Fu X."/>
            <person name="Schnable P.S."/>
            <person name="Li F."/>
            <person name="Zhang H."/>
            <person name="Feng B."/>
            <person name="Zhu X."/>
            <person name="Liu R."/>
            <person name="Schnable J.C."/>
            <person name="Zhu J.-K."/>
            <person name="Zhang H."/>
        </authorList>
    </citation>
    <scope>NUCLEOTIDE SEQUENCE [LARGE SCALE GENOMIC DNA]</scope>
</reference>
<evidence type="ECO:0000313" key="4">
    <source>
        <dbReference type="Proteomes" id="UP000275267"/>
    </source>
</evidence>
<organism evidence="3 4">
    <name type="scientific">Panicum miliaceum</name>
    <name type="common">Proso millet</name>
    <name type="synonym">Broomcorn millet</name>
    <dbReference type="NCBI Taxonomy" id="4540"/>
    <lineage>
        <taxon>Eukaryota</taxon>
        <taxon>Viridiplantae</taxon>
        <taxon>Streptophyta</taxon>
        <taxon>Embryophyta</taxon>
        <taxon>Tracheophyta</taxon>
        <taxon>Spermatophyta</taxon>
        <taxon>Magnoliopsida</taxon>
        <taxon>Liliopsida</taxon>
        <taxon>Poales</taxon>
        <taxon>Poaceae</taxon>
        <taxon>PACMAD clade</taxon>
        <taxon>Panicoideae</taxon>
        <taxon>Panicodae</taxon>
        <taxon>Paniceae</taxon>
        <taxon>Panicinae</taxon>
        <taxon>Panicum</taxon>
        <taxon>Panicum sect. Panicum</taxon>
    </lineage>
</organism>
<dbReference type="Pfam" id="PF07762">
    <property type="entry name" value="DUF1618"/>
    <property type="match status" value="1"/>
</dbReference>
<dbReference type="Proteomes" id="UP000275267">
    <property type="component" value="Unassembled WGS sequence"/>
</dbReference>
<accession>A0A3L6PA04</accession>
<proteinExistence type="predicted"/>
<comment type="caution">
    <text evidence="3">The sequence shown here is derived from an EMBL/GenBank/DDBJ whole genome shotgun (WGS) entry which is preliminary data.</text>
</comment>
<evidence type="ECO:0000256" key="1">
    <source>
        <dbReference type="SAM" id="MobiDB-lite"/>
    </source>
</evidence>
<dbReference type="AlphaFoldDB" id="A0A3L6PA04"/>
<dbReference type="EMBL" id="PQIB02000018">
    <property type="protein sequence ID" value="RLM54220.1"/>
    <property type="molecule type" value="Genomic_DNA"/>
</dbReference>
<keyword evidence="4" id="KW-1185">Reference proteome</keyword>
<evidence type="ECO:0000313" key="3">
    <source>
        <dbReference type="EMBL" id="RLM54220.1"/>
    </source>
</evidence>
<sequence>MGGATSTPPCAGAACRSRRRDRPQSQGMQKKIELSDVTQGLAYCDLCATASDPAVDFGFIEFPGECQLDLEQVLRARNQSMKLVRTTARVGDSMWFVSIDRATEYADDVLTPWTPELPGEQWKKE</sequence>
<dbReference type="OrthoDB" id="689746at2759"/>
<feature type="domain" description="DUF1618" evidence="2">
    <location>
        <begin position="36"/>
        <end position="124"/>
    </location>
</feature>